<dbReference type="Gene3D" id="2.40.160.10">
    <property type="entry name" value="Porin"/>
    <property type="match status" value="1"/>
</dbReference>
<dbReference type="PRINTS" id="PR00184">
    <property type="entry name" value="NEISSPPORIN"/>
</dbReference>
<dbReference type="EMBL" id="RXZH01000003">
    <property type="protein sequence ID" value="RTZ16177.1"/>
    <property type="molecule type" value="Genomic_DNA"/>
</dbReference>
<reference evidence="12 13" key="1">
    <citation type="submission" date="2018-12" db="EMBL/GenBank/DDBJ databases">
        <title>Vibrio sp. isolated from China Sea.</title>
        <authorList>
            <person name="Li Y."/>
        </authorList>
    </citation>
    <scope>NUCLEOTIDE SEQUENCE [LARGE SCALE GENOMIC DNA]</scope>
    <source>
        <strain evidence="12 13">BEI207</strain>
    </source>
</reference>
<keyword evidence="2" id="KW-0813">Transport</keyword>
<evidence type="ECO:0000256" key="2">
    <source>
        <dbReference type="ARBA" id="ARBA00022448"/>
    </source>
</evidence>
<evidence type="ECO:0000256" key="10">
    <source>
        <dbReference type="SAM" id="SignalP"/>
    </source>
</evidence>
<evidence type="ECO:0000256" key="8">
    <source>
        <dbReference type="ARBA" id="ARBA00023136"/>
    </source>
</evidence>
<name>A0A432CWF3_9VIBR</name>
<dbReference type="InterPro" id="IPR002299">
    <property type="entry name" value="Porin_Neis"/>
</dbReference>
<dbReference type="CDD" id="cd00342">
    <property type="entry name" value="gram_neg_porins"/>
    <property type="match status" value="1"/>
</dbReference>
<dbReference type="InterPro" id="IPR050298">
    <property type="entry name" value="Gram-neg_bact_OMP"/>
</dbReference>
<dbReference type="AlphaFoldDB" id="A0A432CWF3"/>
<comment type="caution">
    <text evidence="12">The sequence shown here is derived from an EMBL/GenBank/DDBJ whole genome shotgun (WGS) entry which is preliminary data.</text>
</comment>
<keyword evidence="3" id="KW-1134">Transmembrane beta strand</keyword>
<dbReference type="InterPro" id="IPR023614">
    <property type="entry name" value="Porin_dom_sf"/>
</dbReference>
<keyword evidence="7" id="KW-0626">Porin</keyword>
<evidence type="ECO:0000259" key="11">
    <source>
        <dbReference type="Pfam" id="PF13609"/>
    </source>
</evidence>
<dbReference type="GO" id="GO:0009279">
    <property type="term" value="C:cell outer membrane"/>
    <property type="evidence" value="ECO:0007669"/>
    <property type="project" value="UniProtKB-SubCell"/>
</dbReference>
<protein>
    <submittedName>
        <fullName evidence="12">Porin</fullName>
    </submittedName>
</protein>
<dbReference type="Proteomes" id="UP000268973">
    <property type="component" value="Unassembled WGS sequence"/>
</dbReference>
<dbReference type="PANTHER" id="PTHR34501:SF2">
    <property type="entry name" value="OUTER MEMBRANE PORIN F-RELATED"/>
    <property type="match status" value="1"/>
</dbReference>
<evidence type="ECO:0000256" key="6">
    <source>
        <dbReference type="ARBA" id="ARBA00023065"/>
    </source>
</evidence>
<dbReference type="PANTHER" id="PTHR34501">
    <property type="entry name" value="PROTEIN YDDL-RELATED"/>
    <property type="match status" value="1"/>
</dbReference>
<comment type="subcellular location">
    <subcellularLocation>
        <location evidence="1">Cell outer membrane</location>
        <topology evidence="1">Multi-pass membrane protein</topology>
    </subcellularLocation>
</comment>
<keyword evidence="5 10" id="KW-0732">Signal</keyword>
<evidence type="ECO:0000256" key="3">
    <source>
        <dbReference type="ARBA" id="ARBA00022452"/>
    </source>
</evidence>
<keyword evidence="6" id="KW-0406">Ion transport</keyword>
<evidence type="ECO:0000256" key="5">
    <source>
        <dbReference type="ARBA" id="ARBA00022729"/>
    </source>
</evidence>
<feature type="domain" description="Porin" evidence="11">
    <location>
        <begin position="12"/>
        <end position="327"/>
    </location>
</feature>
<dbReference type="GO" id="GO:0015288">
    <property type="term" value="F:porin activity"/>
    <property type="evidence" value="ECO:0007669"/>
    <property type="project" value="UniProtKB-KW"/>
</dbReference>
<dbReference type="GO" id="GO:0046930">
    <property type="term" value="C:pore complex"/>
    <property type="evidence" value="ECO:0007669"/>
    <property type="project" value="UniProtKB-KW"/>
</dbReference>
<dbReference type="InterPro" id="IPR001702">
    <property type="entry name" value="Porin_Gram-ve"/>
</dbReference>
<organism evidence="12 13">
    <name type="scientific">Vibrio aquaticus</name>
    <dbReference type="NCBI Taxonomy" id="2496559"/>
    <lineage>
        <taxon>Bacteria</taxon>
        <taxon>Pseudomonadati</taxon>
        <taxon>Pseudomonadota</taxon>
        <taxon>Gammaproteobacteria</taxon>
        <taxon>Vibrionales</taxon>
        <taxon>Vibrionaceae</taxon>
        <taxon>Vibrio</taxon>
    </lineage>
</organism>
<dbReference type="GO" id="GO:0034220">
    <property type="term" value="P:monoatomic ion transmembrane transport"/>
    <property type="evidence" value="ECO:0007669"/>
    <property type="project" value="InterPro"/>
</dbReference>
<evidence type="ECO:0000313" key="12">
    <source>
        <dbReference type="EMBL" id="RTZ16177.1"/>
    </source>
</evidence>
<feature type="signal peptide" evidence="10">
    <location>
        <begin position="1"/>
        <end position="23"/>
    </location>
</feature>
<evidence type="ECO:0000256" key="7">
    <source>
        <dbReference type="ARBA" id="ARBA00023114"/>
    </source>
</evidence>
<gene>
    <name evidence="12" type="ORF">EJ063_10415</name>
</gene>
<keyword evidence="4" id="KW-0812">Transmembrane</keyword>
<dbReference type="OrthoDB" id="8173690at2"/>
<keyword evidence="8" id="KW-0472">Membrane</keyword>
<sequence>MDKMFKRTLLGAAVAIASTSAFANTESSQVGIISDFNVQAYGVAAISAYTEKDQKGYQWDNESRIGFRADKDFVDNVNVFMQIESGWVGTDGTGATLGNRDTFLGLRGDWGTLRAGRMLTPMYELVDWPYSNPGLGRVWDSAWAADVAYHRDRHGNQLRYDSAQLGNFNYSLSTGMGDTSVDNNYFYGAKATMKAGDMITFHAAFETEQNRKKKDAVDAAWEICADSAGCKDVDEVAVAEGDNYKSTNAAGAEMVDTMGYLIGFEASLPGGFGLAAAYKAGESEVQGGAKSDQGSYSIIGQYWAGPWGFKVGYAANTDYEVDGAKQENTSDQVISGQLMYVKNGFVPYLRVGSYTKDDGDSTPFARVGLEYGF</sequence>
<feature type="chain" id="PRO_5019529734" evidence="10">
    <location>
        <begin position="24"/>
        <end position="373"/>
    </location>
</feature>
<accession>A0A432CWF3</accession>
<evidence type="ECO:0000256" key="9">
    <source>
        <dbReference type="ARBA" id="ARBA00023237"/>
    </source>
</evidence>
<dbReference type="Pfam" id="PF13609">
    <property type="entry name" value="Porin_4"/>
    <property type="match status" value="1"/>
</dbReference>
<evidence type="ECO:0000256" key="4">
    <source>
        <dbReference type="ARBA" id="ARBA00022692"/>
    </source>
</evidence>
<evidence type="ECO:0000256" key="1">
    <source>
        <dbReference type="ARBA" id="ARBA00004571"/>
    </source>
</evidence>
<evidence type="ECO:0000313" key="13">
    <source>
        <dbReference type="Proteomes" id="UP000268973"/>
    </source>
</evidence>
<dbReference type="InterPro" id="IPR033900">
    <property type="entry name" value="Gram_neg_porin_domain"/>
</dbReference>
<dbReference type="RefSeq" id="WP_126574215.1">
    <property type="nucleotide sequence ID" value="NZ_RXZH01000003.1"/>
</dbReference>
<dbReference type="SUPFAM" id="SSF56935">
    <property type="entry name" value="Porins"/>
    <property type="match status" value="1"/>
</dbReference>
<keyword evidence="9" id="KW-0998">Cell outer membrane</keyword>
<dbReference type="PRINTS" id="PR00182">
    <property type="entry name" value="ECOLNEIPORIN"/>
</dbReference>
<proteinExistence type="predicted"/>
<keyword evidence="13" id="KW-1185">Reference proteome</keyword>